<proteinExistence type="predicted"/>
<dbReference type="EMBL" id="GBXM01065069">
    <property type="protein sequence ID" value="JAH43508.1"/>
    <property type="molecule type" value="Transcribed_RNA"/>
</dbReference>
<dbReference type="AlphaFoldDB" id="A0A0E9SSJ9"/>
<name>A0A0E9SSJ9_ANGAN</name>
<feature type="compositionally biased region" description="Polar residues" evidence="1">
    <location>
        <begin position="8"/>
        <end position="22"/>
    </location>
</feature>
<organism evidence="2">
    <name type="scientific">Anguilla anguilla</name>
    <name type="common">European freshwater eel</name>
    <name type="synonym">Muraena anguilla</name>
    <dbReference type="NCBI Taxonomy" id="7936"/>
    <lineage>
        <taxon>Eukaryota</taxon>
        <taxon>Metazoa</taxon>
        <taxon>Chordata</taxon>
        <taxon>Craniata</taxon>
        <taxon>Vertebrata</taxon>
        <taxon>Euteleostomi</taxon>
        <taxon>Actinopterygii</taxon>
        <taxon>Neopterygii</taxon>
        <taxon>Teleostei</taxon>
        <taxon>Anguilliformes</taxon>
        <taxon>Anguillidae</taxon>
        <taxon>Anguilla</taxon>
    </lineage>
</organism>
<evidence type="ECO:0000313" key="2">
    <source>
        <dbReference type="EMBL" id="JAH43508.1"/>
    </source>
</evidence>
<protein>
    <submittedName>
        <fullName evidence="2">Uncharacterized protein</fullName>
    </submittedName>
</protein>
<sequence>MSGKRLRQAQNSPFFGIASTQGGKPLSGKPGRPVHVLVRILLKCVLPLMDDATDIATR</sequence>
<reference evidence="2" key="1">
    <citation type="submission" date="2014-11" db="EMBL/GenBank/DDBJ databases">
        <authorList>
            <person name="Amaro Gonzalez C."/>
        </authorList>
    </citation>
    <scope>NUCLEOTIDE SEQUENCE</scope>
</reference>
<accession>A0A0E9SSJ9</accession>
<evidence type="ECO:0000256" key="1">
    <source>
        <dbReference type="SAM" id="MobiDB-lite"/>
    </source>
</evidence>
<feature type="region of interest" description="Disordered" evidence="1">
    <location>
        <begin position="1"/>
        <end position="29"/>
    </location>
</feature>
<reference evidence="2" key="2">
    <citation type="journal article" date="2015" name="Fish Shellfish Immunol.">
        <title>Early steps in the European eel (Anguilla anguilla)-Vibrio vulnificus interaction in the gills: Role of the RtxA13 toxin.</title>
        <authorList>
            <person name="Callol A."/>
            <person name="Pajuelo D."/>
            <person name="Ebbesson L."/>
            <person name="Teles M."/>
            <person name="MacKenzie S."/>
            <person name="Amaro C."/>
        </authorList>
    </citation>
    <scope>NUCLEOTIDE SEQUENCE</scope>
</reference>